<comment type="caution">
    <text evidence="1">The sequence shown here is derived from an EMBL/GenBank/DDBJ whole genome shotgun (WGS) entry which is preliminary data.</text>
</comment>
<evidence type="ECO:0000313" key="1">
    <source>
        <dbReference type="EMBL" id="KAH9483883.1"/>
    </source>
</evidence>
<organism evidence="1 2">
    <name type="scientific">Psilocybe cubensis</name>
    <name type="common">Psychedelic mushroom</name>
    <name type="synonym">Stropharia cubensis</name>
    <dbReference type="NCBI Taxonomy" id="181762"/>
    <lineage>
        <taxon>Eukaryota</taxon>
        <taxon>Fungi</taxon>
        <taxon>Dikarya</taxon>
        <taxon>Basidiomycota</taxon>
        <taxon>Agaricomycotina</taxon>
        <taxon>Agaricomycetes</taxon>
        <taxon>Agaricomycetidae</taxon>
        <taxon>Agaricales</taxon>
        <taxon>Agaricineae</taxon>
        <taxon>Strophariaceae</taxon>
        <taxon>Psilocybe</taxon>
    </lineage>
</organism>
<keyword evidence="2" id="KW-1185">Reference proteome</keyword>
<proteinExistence type="predicted"/>
<accession>A0ACB8H7X0</accession>
<dbReference type="EMBL" id="JAFIQS020000003">
    <property type="protein sequence ID" value="KAH9483883.1"/>
    <property type="molecule type" value="Genomic_DNA"/>
</dbReference>
<sequence>MRITIHPFSDHLHMYGPSDPSSAYSLSGHISLSVTSPFSLFESRRTARLLLQSLTITFEGQSEIFTPNTGYSSLRVCSVTHELAPSVPIELSNEGCEDSSEPSVWNVIFNLPIPGWLPPTTTIGIEELGTRYALYATAKFANVDEEHNNSWGFSTLCAPFRSRVKCAEAKKPIVLHRFMAPPKVEITDLTTLNYLVNSTPSSKQQDAERGIPMEVLSKIQVLASVPEYVDISSDILPLTLRLRTKDLAEEHCKRIQLTEVHVDITQQEKCRYRPSSTYHARYPLPPQDLQPPNLPLRDPHPISSVYDVGLYVSSEFSESASRIFSLLPSEESGSYKLSTDNYVFANDALRDGPPTWYTMDTTVPFIHENTAFSHDDYDTFEWGGAKIIRPTLQGPLYTVQHEALVSLTYTYDLQDNRDRVATERLSFRIPVTFGNVPLKPSATGVQSLENADVSQLSSHPYQSTSIPLPAYFQLYDRNGDRKIDYSTPLPLYTPRSEAPLMEPSDSPAGSTDCTNICNLGAYQNGLNTNNEKAPTSLLMGDSAGLPLCEGERVAESLDASKTQQSTHNLHGFVTSTFPPKVASKTKSVGGNLNQSRAEAGPSRATNNAASNKRKKEIGATRDRQSQDEGLEMIVEKPAGRGRRTVADKHIPEEEGIARSGEDSSAEVEEIVSPPNNKSRPVTKKSAPRPGKPLSNAANGTTKIDTNTLAKGKGKQKATLVPKKPARQEAEQVESDVVEMPVDDMDIDDEGQDNVDEPVIAAAPSNRQLNIKPGKSAKGQPPLPQDHKKDAYIARLEKQLQQAEDHIKELTRQVEELCQVRKTESEQLMERMETQHQALIEAKDSLLDDLNAQLAKRDPVLSSGKKSAFELLTRDEANNEMHALQEQLKKYREALQEREQRLKEQESEITELKEDKRIISIELKEEVKRNQELNARAPPPSSSRPRGTGVAFGASQDPKYAIIIKFYEDLTNLIVPHMKMQPGKYLDMEEWVLNCCYTHKDVMKKDSISKSINFNLRLGYEPLPDAPKPVTRKEDLVPSVHYIPLELQNESQEFRDSLEFLADKFTFERDQLSLFVRTLYDYVGGEKNEDSNEESDNSVQIVE</sequence>
<gene>
    <name evidence="1" type="ORF">JR316_0003361</name>
</gene>
<evidence type="ECO:0000313" key="2">
    <source>
        <dbReference type="Proteomes" id="UP000664032"/>
    </source>
</evidence>
<name>A0ACB8H7X0_PSICU</name>
<dbReference type="Proteomes" id="UP000664032">
    <property type="component" value="Unassembled WGS sequence"/>
</dbReference>
<protein>
    <submittedName>
        <fullName evidence="1">Uncharacterized protein</fullName>
    </submittedName>
</protein>
<reference evidence="1" key="1">
    <citation type="submission" date="2021-10" db="EMBL/GenBank/DDBJ databases">
        <title>Psilocybe cubensis genome.</title>
        <authorList>
            <person name="Mckernan K.J."/>
            <person name="Crawford S."/>
            <person name="Trippe A."/>
            <person name="Kane L.T."/>
            <person name="Mclaughlin S."/>
        </authorList>
    </citation>
    <scope>NUCLEOTIDE SEQUENCE</scope>
    <source>
        <strain evidence="1">MGC-MH-2018</strain>
    </source>
</reference>